<reference evidence="1 2" key="2">
    <citation type="journal article" date="2010" name="J Osaka Dent Univ">
        <title>Isolation and identification of Rothia mucilaginosa from persistent apical periodontitis lesions.</title>
        <authorList>
            <person name="Yamane K."/>
            <person name="Yoshida M."/>
            <person name="Fujihira T."/>
            <person name="Baba T."/>
            <person name="Tsuji N."/>
            <person name="Hayashi H."/>
            <person name="Sugimori C."/>
            <person name="Yamanaka T."/>
            <person name="Mashimo C."/>
            <person name="Nambu T."/>
            <person name="Kawai H."/>
            <person name="Fukushima H."/>
        </authorList>
    </citation>
    <scope>NUCLEOTIDE SEQUENCE [LARGE SCALE GENOMIC DNA]</scope>
    <source>
        <strain evidence="1 2">DY-18</strain>
    </source>
</reference>
<dbReference type="Proteomes" id="UP000001883">
    <property type="component" value="Chromosome"/>
</dbReference>
<proteinExistence type="predicted"/>
<name>D2NRA2_ROTMD</name>
<dbReference type="AlphaFoldDB" id="D2NRA2"/>
<organism evidence="1 2">
    <name type="scientific">Rothia mucilaginosa (strain DY-18)</name>
    <name type="common">Stomatococcus mucilaginosus</name>
    <dbReference type="NCBI Taxonomy" id="680646"/>
    <lineage>
        <taxon>Bacteria</taxon>
        <taxon>Bacillati</taxon>
        <taxon>Actinomycetota</taxon>
        <taxon>Actinomycetes</taxon>
        <taxon>Micrococcales</taxon>
        <taxon>Micrococcaceae</taxon>
        <taxon>Rothia</taxon>
    </lineage>
</organism>
<keyword evidence="1" id="KW-0282">Flagellum</keyword>
<dbReference type="HOGENOM" id="CLU_325137_0_0_11"/>
<gene>
    <name evidence="1" type="ordered locus">RMDY18_03460</name>
</gene>
<keyword evidence="1" id="KW-0966">Cell projection</keyword>
<dbReference type="EMBL" id="AP011540">
    <property type="protein sequence ID" value="BAI64178.1"/>
    <property type="molecule type" value="Genomic_DNA"/>
</dbReference>
<protein>
    <submittedName>
        <fullName evidence="1">Flagellar basal body rod protein</fullName>
    </submittedName>
</protein>
<reference evidence="2" key="1">
    <citation type="submission" date="2009-07" db="EMBL/GenBank/DDBJ databases">
        <title>Complete genome sequence of Rothia mucilaginosa DJ.</title>
        <authorList>
            <person name="Yamane K."/>
            <person name="Nambu T."/>
            <person name="Mashimo C."/>
            <person name="Sugimori C."/>
            <person name="Yamanaka T."/>
            <person name="Leung K."/>
            <person name="Fukushima H."/>
        </authorList>
    </citation>
    <scope>NUCLEOTIDE SEQUENCE [LARGE SCALE GENOMIC DNA]</scope>
    <source>
        <strain evidence="2">DY-18</strain>
    </source>
</reference>
<accession>D2NRA2</accession>
<keyword evidence="1" id="KW-0969">Cilium</keyword>
<sequence length="887" mass="92924">MGQRLDRLRTRNRNVRNTVGDVRAKAAVLHHDLLLADWVHAQLSQRRLSRRTAALLRLGVNLQRLLQRNREDFVLAADRAGVRALLQVRAKAAVLHGDFHALSVGTEHSRQAHQLQRLLEGHGRQVHGLEQGGGARLRGLGLLLRLGLAVLVVFGRLRVQVCLDLLLGHLFDDFGDVGAVAAVACHDLVAGDRVHAEHAAVGLALFEQFACLLFGQFVRCQVGGYVRPDRFGQFAGLGVEGAFGFQVGAELAHAQHNAVRDRDGVDAAGVNLAEVVDDGLQTALGAAAEVELAQPFDAGFFAACDAVEVFFHLRGELVVHVGAEAGFKQAHHGERDPGRDQRTRTNVHVSAVHDGRNNRRVGGRAANAQLVQGLHEGRFGVARGRQGLVTGGLNRLGGQRLTGGQVRQALLSVLRLTLSYAGCVNALFVGGEEAAEGDDGTGCCELGVLAVRCHGAQAYGGGGTGRVSHLGGDGTLPDQFVEAELVVGQGAAHSVRGAEGVTRGADCFVGFLRVLALGGVHARCGRHEFCAVQLGCLAACGGDCLLAQRHRVGTHVGDVTVFVEALRHLHGHAGGETQLTCGFLLQGGGGERRCRAALVRLGLNGTYRERGGLQGCGERAGGFLIQVGDLGGVEGAVVGEVLAGGDAVAVYGDQLGVKALGGCGQEASGQVPVVGGDECHAFTFALNDEAGCDGLHATCGEAAADLAPEYGGDFVTVDAVEDAAGFLRVDQVQVDVAQFTEGTLDGFPGDFGEGHAVDGYLGLEDFLQVPCDGFTFAVTIGCQVECVYFFELALEFGDLFLLVGVDHVVGFEVLFNVDSELADGALLEVLGQFGGLRKVADMAHGRVDKVVLAEVAANGFDLGGRLHNQQGFSGLCLSGHGTPLSVC</sequence>
<dbReference type="eggNOG" id="ENOG50341FK">
    <property type="taxonomic scope" value="Bacteria"/>
</dbReference>
<dbReference type="KEGG" id="rmu:RMDY18_03460"/>
<evidence type="ECO:0000313" key="2">
    <source>
        <dbReference type="Proteomes" id="UP000001883"/>
    </source>
</evidence>
<reference evidence="1 2" key="3">
    <citation type="journal article" date="2010" name="Sequencing">
        <title>Complete Genome Sequence of Rothia mucilaginosa DY-18: A Clinical Isolate with Dense Meshwork-Like Structures from a Persistent Apical Periodontitis Lesion.</title>
        <authorList>
            <person name="Yamane K."/>
            <person name="Nambu T."/>
            <person name="Yamanaka T."/>
            <person name="Mashimo C."/>
            <person name="Sugimori C."/>
            <person name="Leung K.-P."/>
            <person name="Fukushima H."/>
        </authorList>
    </citation>
    <scope>NUCLEOTIDE SEQUENCE [LARGE SCALE GENOMIC DNA]</scope>
    <source>
        <strain evidence="1 2">DY-18</strain>
    </source>
</reference>
<keyword evidence="2" id="KW-1185">Reference proteome</keyword>
<evidence type="ECO:0000313" key="1">
    <source>
        <dbReference type="EMBL" id="BAI64178.1"/>
    </source>
</evidence>